<sequence length="132" mass="15159">MPNDRKARVLLLDDEKFLVEIYKIKFEKSGYEVSTYYDVDDALKALRKGYEPDVILFDVTMPDSRSGYEFIETVQKEKLAKHCLKVALTNEGQDGEIARLVELGADAHLLKTNFIPSEIVTTVTEMLKTRKR</sequence>
<evidence type="ECO:0000313" key="5">
    <source>
        <dbReference type="Proteomes" id="UP000176689"/>
    </source>
</evidence>
<feature type="modified residue" description="4-aspartylphosphate" evidence="2">
    <location>
        <position position="58"/>
    </location>
</feature>
<keyword evidence="1 2" id="KW-0597">Phosphoprotein</keyword>
<evidence type="ECO:0000256" key="2">
    <source>
        <dbReference type="PROSITE-ProRule" id="PRU00169"/>
    </source>
</evidence>
<dbReference type="PROSITE" id="PS50110">
    <property type="entry name" value="RESPONSE_REGULATORY"/>
    <property type="match status" value="1"/>
</dbReference>
<dbReference type="PANTHER" id="PTHR44591">
    <property type="entry name" value="STRESS RESPONSE REGULATOR PROTEIN 1"/>
    <property type="match status" value="1"/>
</dbReference>
<dbReference type="SMART" id="SM00448">
    <property type="entry name" value="REC"/>
    <property type="match status" value="1"/>
</dbReference>
<dbReference type="Pfam" id="PF00072">
    <property type="entry name" value="Response_reg"/>
    <property type="match status" value="1"/>
</dbReference>
<feature type="domain" description="Response regulatory" evidence="3">
    <location>
        <begin position="8"/>
        <end position="126"/>
    </location>
</feature>
<gene>
    <name evidence="4" type="ORF">A3F27_01100</name>
</gene>
<dbReference type="EMBL" id="MFLP01000007">
    <property type="protein sequence ID" value="OGG71232.1"/>
    <property type="molecule type" value="Genomic_DNA"/>
</dbReference>
<evidence type="ECO:0000256" key="1">
    <source>
        <dbReference type="ARBA" id="ARBA00022553"/>
    </source>
</evidence>
<evidence type="ECO:0000259" key="3">
    <source>
        <dbReference type="PROSITE" id="PS50110"/>
    </source>
</evidence>
<organism evidence="4 5">
    <name type="scientific">Candidatus Kaiserbacteria bacterium RIFCSPHIGHO2_12_FULL_53_13</name>
    <dbReference type="NCBI Taxonomy" id="1798502"/>
    <lineage>
        <taxon>Bacteria</taxon>
        <taxon>Candidatus Kaiseribacteriota</taxon>
    </lineage>
</organism>
<name>A0A1F6EDE6_9BACT</name>
<dbReference type="AlphaFoldDB" id="A0A1F6EDE6"/>
<evidence type="ECO:0000313" key="4">
    <source>
        <dbReference type="EMBL" id="OGG71232.1"/>
    </source>
</evidence>
<dbReference type="GO" id="GO:0000160">
    <property type="term" value="P:phosphorelay signal transduction system"/>
    <property type="evidence" value="ECO:0007669"/>
    <property type="project" value="InterPro"/>
</dbReference>
<dbReference type="SUPFAM" id="SSF52172">
    <property type="entry name" value="CheY-like"/>
    <property type="match status" value="1"/>
</dbReference>
<dbReference type="InterPro" id="IPR001789">
    <property type="entry name" value="Sig_transdc_resp-reg_receiver"/>
</dbReference>
<dbReference type="Gene3D" id="3.40.50.2300">
    <property type="match status" value="1"/>
</dbReference>
<dbReference type="Proteomes" id="UP000176689">
    <property type="component" value="Unassembled WGS sequence"/>
</dbReference>
<reference evidence="4 5" key="1">
    <citation type="journal article" date="2016" name="Nat. Commun.">
        <title>Thousands of microbial genomes shed light on interconnected biogeochemical processes in an aquifer system.</title>
        <authorList>
            <person name="Anantharaman K."/>
            <person name="Brown C.T."/>
            <person name="Hug L.A."/>
            <person name="Sharon I."/>
            <person name="Castelle C.J."/>
            <person name="Probst A.J."/>
            <person name="Thomas B.C."/>
            <person name="Singh A."/>
            <person name="Wilkins M.J."/>
            <person name="Karaoz U."/>
            <person name="Brodie E.L."/>
            <person name="Williams K.H."/>
            <person name="Hubbard S.S."/>
            <person name="Banfield J.F."/>
        </authorList>
    </citation>
    <scope>NUCLEOTIDE SEQUENCE [LARGE SCALE GENOMIC DNA]</scope>
</reference>
<dbReference type="PANTHER" id="PTHR44591:SF3">
    <property type="entry name" value="RESPONSE REGULATORY DOMAIN-CONTAINING PROTEIN"/>
    <property type="match status" value="1"/>
</dbReference>
<dbReference type="InterPro" id="IPR050595">
    <property type="entry name" value="Bact_response_regulator"/>
</dbReference>
<dbReference type="InterPro" id="IPR011006">
    <property type="entry name" value="CheY-like_superfamily"/>
</dbReference>
<protein>
    <recommendedName>
        <fullName evidence="3">Response regulatory domain-containing protein</fullName>
    </recommendedName>
</protein>
<comment type="caution">
    <text evidence="4">The sequence shown here is derived from an EMBL/GenBank/DDBJ whole genome shotgun (WGS) entry which is preliminary data.</text>
</comment>
<proteinExistence type="predicted"/>
<dbReference type="CDD" id="cd00156">
    <property type="entry name" value="REC"/>
    <property type="match status" value="1"/>
</dbReference>
<accession>A0A1F6EDE6</accession>